<name>A0ABP8NQ42_9NOCA</name>
<comment type="caution">
    <text evidence="1">The sequence shown here is derived from an EMBL/GenBank/DDBJ whole genome shotgun (WGS) entry which is preliminary data.</text>
</comment>
<dbReference type="EMBL" id="BAABFB010000006">
    <property type="protein sequence ID" value="GAA4470891.1"/>
    <property type="molecule type" value="Genomic_DNA"/>
</dbReference>
<protein>
    <submittedName>
        <fullName evidence="1">Uncharacterized protein</fullName>
    </submittedName>
</protein>
<gene>
    <name evidence="1" type="ORF">GCM10023094_00580</name>
</gene>
<sequence length="53" mass="5941">MGLRALTQRLYLHCYGSTRNTEAPRINWSNEAHRLQPGGASATWTTLEGNPNQ</sequence>
<proteinExistence type="predicted"/>
<evidence type="ECO:0000313" key="1">
    <source>
        <dbReference type="EMBL" id="GAA4470891.1"/>
    </source>
</evidence>
<dbReference type="Proteomes" id="UP001501183">
    <property type="component" value="Unassembled WGS sequence"/>
</dbReference>
<reference evidence="2" key="1">
    <citation type="journal article" date="2019" name="Int. J. Syst. Evol. Microbiol.">
        <title>The Global Catalogue of Microorganisms (GCM) 10K type strain sequencing project: providing services to taxonomists for standard genome sequencing and annotation.</title>
        <authorList>
            <consortium name="The Broad Institute Genomics Platform"/>
            <consortium name="The Broad Institute Genome Sequencing Center for Infectious Disease"/>
            <person name="Wu L."/>
            <person name="Ma J."/>
        </authorList>
    </citation>
    <scope>NUCLEOTIDE SEQUENCE [LARGE SCALE GENOMIC DNA]</scope>
    <source>
        <strain evidence="2">JCM 32206</strain>
    </source>
</reference>
<evidence type="ECO:0000313" key="2">
    <source>
        <dbReference type="Proteomes" id="UP001501183"/>
    </source>
</evidence>
<keyword evidence="2" id="KW-1185">Reference proteome</keyword>
<organism evidence="1 2">
    <name type="scientific">Rhodococcus olei</name>
    <dbReference type="NCBI Taxonomy" id="2161675"/>
    <lineage>
        <taxon>Bacteria</taxon>
        <taxon>Bacillati</taxon>
        <taxon>Actinomycetota</taxon>
        <taxon>Actinomycetes</taxon>
        <taxon>Mycobacteriales</taxon>
        <taxon>Nocardiaceae</taxon>
        <taxon>Rhodococcus</taxon>
    </lineage>
</organism>
<accession>A0ABP8NQ42</accession>